<dbReference type="STRING" id="1448321.A0A317WFI9"/>
<dbReference type="Gene3D" id="1.10.405.20">
    <property type="match status" value="1"/>
</dbReference>
<proteinExistence type="predicted"/>
<dbReference type="Pfam" id="PF03358">
    <property type="entry name" value="FMN_red"/>
    <property type="match status" value="1"/>
</dbReference>
<dbReference type="GO" id="GO:0005829">
    <property type="term" value="C:cytosol"/>
    <property type="evidence" value="ECO:0007669"/>
    <property type="project" value="TreeGrafter"/>
</dbReference>
<reference evidence="3 4" key="1">
    <citation type="submission" date="2016-12" db="EMBL/GenBank/DDBJ databases">
        <title>The genomes of Aspergillus section Nigri reveals drivers in fungal speciation.</title>
        <authorList>
            <consortium name="DOE Joint Genome Institute"/>
            <person name="Vesth T.C."/>
            <person name="Nybo J."/>
            <person name="Theobald S."/>
            <person name="Brandl J."/>
            <person name="Frisvad J.C."/>
            <person name="Nielsen K.F."/>
            <person name="Lyhne E.K."/>
            <person name="Kogle M.E."/>
            <person name="Kuo A."/>
            <person name="Riley R."/>
            <person name="Clum A."/>
            <person name="Nolan M."/>
            <person name="Lipzen A."/>
            <person name="Salamov A."/>
            <person name="Henrissat B."/>
            <person name="Wiebenga A."/>
            <person name="De Vries R.P."/>
            <person name="Grigoriev I.V."/>
            <person name="Mortensen U.H."/>
            <person name="Andersen M.R."/>
            <person name="Baker S.E."/>
        </authorList>
    </citation>
    <scope>NUCLEOTIDE SEQUENCE [LARGE SCALE GENOMIC DNA]</scope>
    <source>
        <strain evidence="3 4">CBS 117.55</strain>
    </source>
</reference>
<dbReference type="GeneID" id="37068796"/>
<evidence type="ECO:0008006" key="5">
    <source>
        <dbReference type="Google" id="ProtNLM"/>
    </source>
</evidence>
<dbReference type="VEuPathDB" id="FungiDB:BO70DRAFT_395730"/>
<dbReference type="SUPFAM" id="SSF52218">
    <property type="entry name" value="Flavoproteins"/>
    <property type="match status" value="1"/>
</dbReference>
<dbReference type="Gene3D" id="3.40.50.360">
    <property type="match status" value="1"/>
</dbReference>
<dbReference type="SUPFAM" id="SSF51905">
    <property type="entry name" value="FAD/NAD(P)-binding domain"/>
    <property type="match status" value="1"/>
</dbReference>
<dbReference type="GO" id="GO:0016491">
    <property type="term" value="F:oxidoreductase activity"/>
    <property type="evidence" value="ECO:0007669"/>
    <property type="project" value="InterPro"/>
</dbReference>
<dbReference type="InterPro" id="IPR002937">
    <property type="entry name" value="Amino_oxidase"/>
</dbReference>
<evidence type="ECO:0000313" key="4">
    <source>
        <dbReference type="Proteomes" id="UP000247233"/>
    </source>
</evidence>
<evidence type="ECO:0000259" key="2">
    <source>
        <dbReference type="Pfam" id="PF03358"/>
    </source>
</evidence>
<dbReference type="InterPro" id="IPR029039">
    <property type="entry name" value="Flavoprotein-like_sf"/>
</dbReference>
<dbReference type="EMBL" id="MSFL01000009">
    <property type="protein sequence ID" value="PWY85059.1"/>
    <property type="molecule type" value="Genomic_DNA"/>
</dbReference>
<dbReference type="OrthoDB" id="68575at2759"/>
<dbReference type="Gene3D" id="3.30.70.1990">
    <property type="match status" value="1"/>
</dbReference>
<evidence type="ECO:0000259" key="1">
    <source>
        <dbReference type="Pfam" id="PF01593"/>
    </source>
</evidence>
<dbReference type="GO" id="GO:0010181">
    <property type="term" value="F:FMN binding"/>
    <property type="evidence" value="ECO:0007669"/>
    <property type="project" value="TreeGrafter"/>
</dbReference>
<dbReference type="PANTHER" id="PTHR30543:SF21">
    <property type="entry name" value="NAD(P)H-DEPENDENT FMN REDUCTASE LOT6"/>
    <property type="match status" value="1"/>
</dbReference>
<dbReference type="InterPro" id="IPR036188">
    <property type="entry name" value="FAD/NAD-bd_sf"/>
</dbReference>
<dbReference type="InterPro" id="IPR005025">
    <property type="entry name" value="FMN_Rdtase-like_dom"/>
</dbReference>
<dbReference type="RefSeq" id="XP_025400401.1">
    <property type="nucleotide sequence ID" value="XM_025546559.1"/>
</dbReference>
<name>A0A317WFI9_9EURO</name>
<dbReference type="Gene3D" id="3.50.50.60">
    <property type="entry name" value="FAD/NAD(P)-binding domain"/>
    <property type="match status" value="1"/>
</dbReference>
<organism evidence="3 4">
    <name type="scientific">Aspergillus heteromorphus CBS 117.55</name>
    <dbReference type="NCBI Taxonomy" id="1448321"/>
    <lineage>
        <taxon>Eukaryota</taxon>
        <taxon>Fungi</taxon>
        <taxon>Dikarya</taxon>
        <taxon>Ascomycota</taxon>
        <taxon>Pezizomycotina</taxon>
        <taxon>Eurotiomycetes</taxon>
        <taxon>Eurotiomycetidae</taxon>
        <taxon>Eurotiales</taxon>
        <taxon>Aspergillaceae</taxon>
        <taxon>Aspergillus</taxon>
        <taxon>Aspergillus subgen. Circumdati</taxon>
    </lineage>
</organism>
<accession>A0A317WFI9</accession>
<feature type="domain" description="NADPH-dependent FMN reductase-like" evidence="2">
    <location>
        <begin position="5"/>
        <end position="149"/>
    </location>
</feature>
<dbReference type="InterPro" id="IPR050712">
    <property type="entry name" value="NAD(P)H-dep_reductase"/>
</dbReference>
<feature type="domain" description="Amine oxidase" evidence="1">
    <location>
        <begin position="249"/>
        <end position="488"/>
    </location>
</feature>
<dbReference type="PANTHER" id="PTHR30543">
    <property type="entry name" value="CHROMATE REDUCTASE"/>
    <property type="match status" value="1"/>
</dbReference>
<dbReference type="Proteomes" id="UP000247233">
    <property type="component" value="Unassembled WGS sequence"/>
</dbReference>
<gene>
    <name evidence="3" type="ORF">BO70DRAFT_395730</name>
</gene>
<comment type="caution">
    <text evidence="3">The sequence shown here is derived from an EMBL/GenBank/DDBJ whole genome shotgun (WGS) entry which is preliminary data.</text>
</comment>
<evidence type="ECO:0000313" key="3">
    <source>
        <dbReference type="EMBL" id="PWY85059.1"/>
    </source>
</evidence>
<protein>
    <recommendedName>
        <fullName evidence="5">NADPH-dependent FMN reductase Lot6</fullName>
    </recommendedName>
</protein>
<dbReference type="Pfam" id="PF01593">
    <property type="entry name" value="Amino_oxidase"/>
    <property type="match status" value="1"/>
</dbReference>
<keyword evidence="4" id="KW-1185">Reference proteome</keyword>
<sequence>MAPLIGLITCSQRTPRAGPQISAFIHKAILESHPTANVQTIDLAEWNLPLYNEPGIPSFISSADGYVHEHTRAWSREISRYEAFVFVTPQYNWGYPASIKNAIDYLYNEWKGKPALVASYGGHGGGKAAAQLRQVLEGLRMRPLERMVALTFPGKEDGLKATKGEDLGLEGEAGFWDGEKEGIQEAFGELVSAVEGGVIIPMLLLSAIFYSFAGFSLAATALPSSDNHTIEETITCDVCIIGGGGSGTYAAIRLKDEGKHVVVVERNNRLGGHTETYYLPDGSHVDYGVEGAFNDQVSRNFFTRLGVKWKQLVPLKKRTDYVDFTTGERVDPPSGLIETGVATFLYRSAIKQYTFLNKGVYDLPDPVPEDLVRPFGEFMQKNSLEAAIPMVFFFGQNVGNLLEMPLLYAVQNFGVPHIDALVQGYITPLNGVYELFRKAGRILGSDVLFQTTVAEAKRSDSGVELTVEHTDGSRKLIKAKKLLITIPPIMKNLKDFDLDETETELFKKWFWRTYYVAVLNNTGLPDAIYVSNADPGTGPGNLPQMPFDYLLQYMGVSGYPTSKLVGDMNFTAEEAKKLLISDFSRMKRKATYPIQNPEIVAFEDHSPETLMVTPEEIRNGYYRKLYALQGRRNTYYTGLTFCSDYTSLLWGYTNTVLDKMG</sequence>
<dbReference type="AlphaFoldDB" id="A0A317WFI9"/>